<reference evidence="1" key="1">
    <citation type="submission" date="2022-10" db="EMBL/GenBank/DDBJ databases">
        <title>Culturing micro-colonial fungi from biological soil crusts in the Mojave desert and describing Neophaeococcomyces mojavensis, and introducing the new genera and species Taxawa tesnikishii.</title>
        <authorList>
            <person name="Kurbessoian T."/>
            <person name="Stajich J.E."/>
        </authorList>
    </citation>
    <scope>NUCLEOTIDE SEQUENCE</scope>
    <source>
        <strain evidence="1">JES_115</strain>
    </source>
</reference>
<evidence type="ECO:0000313" key="1">
    <source>
        <dbReference type="EMBL" id="KAJ9646626.1"/>
    </source>
</evidence>
<accession>A0ACC2ZH42</accession>
<evidence type="ECO:0000313" key="2">
    <source>
        <dbReference type="Proteomes" id="UP001172680"/>
    </source>
</evidence>
<keyword evidence="2" id="KW-1185">Reference proteome</keyword>
<dbReference type="EMBL" id="JAPDRP010000006">
    <property type="protein sequence ID" value="KAJ9646626.1"/>
    <property type="molecule type" value="Genomic_DNA"/>
</dbReference>
<dbReference type="Proteomes" id="UP001172680">
    <property type="component" value="Unassembled WGS sequence"/>
</dbReference>
<comment type="caution">
    <text evidence="1">The sequence shown here is derived from an EMBL/GenBank/DDBJ whole genome shotgun (WGS) entry which is preliminary data.</text>
</comment>
<sequence length="630" mass="71515">MPFLTAAATAGKKRKRDVEDRHASQRARNRSKPKSTATEEEDTQAQILLLENQILESRRHYNNIATLLSTAKQQDGDNEVAQTALIALCRVFSRLMAGGSMVKSKTTPESEVVIIQWLKERYQEYTQLLLDSLRGVDVVEQGTVLTLLMRLVKEESVHLHSQGDYAWKNGLFIKVVGALLEQPSSTDLISGFLEEYVEEYDDIRFYMFQVIPSLLGVDRAAQAQERATANALALLSGIESIPESKDDLKNYFGEAPDREKHPLKSLQSHKRQAQDAWLALLRSGLGKEQRKAVLGIMTHRVVPWFIKVELLMDFLTDSYNVGGATSLLALSGLFHLIQEKNLDYPSFYQKLYSLLDSGILHSKHRSRFFRLLDTFMSSTHLPAALVASFIKRLSRLALQAPPAGIVVVVPWVYNMLMKHPSCTFMIHREIRVPESRKQLEEEGMDDPFDMDEVDPMQTGAIESSLWEIETLQSHYHPNVGTLAKIISEQFTKRSYNLEDFLDHSYNGLIEAELARELKKAPVVEYEIPKRIFTDEGEGLGHLGGLMAKLLELLRPEGFCKPAAKFLHMHVLTTRLDRDTPRQFQHHFSAPRAAPWAGEAEFGQDQPNMSQIQTVQPLRSKRHWNRVAAES</sequence>
<gene>
    <name evidence="1" type="primary">NOC4</name>
    <name evidence="1" type="ORF">H2199_002675</name>
</gene>
<proteinExistence type="predicted"/>
<protein>
    <submittedName>
        <fullName evidence="1">Maturation and nuclear export of 40S ribosomal subunits interacting protein</fullName>
    </submittedName>
</protein>
<organism evidence="1 2">
    <name type="scientific">Coniosporium tulheliwenetii</name>
    <dbReference type="NCBI Taxonomy" id="3383036"/>
    <lineage>
        <taxon>Eukaryota</taxon>
        <taxon>Fungi</taxon>
        <taxon>Dikarya</taxon>
        <taxon>Ascomycota</taxon>
        <taxon>Pezizomycotina</taxon>
        <taxon>Dothideomycetes</taxon>
        <taxon>Dothideomycetes incertae sedis</taxon>
        <taxon>Coniosporium</taxon>
    </lineage>
</organism>
<name>A0ACC2ZH42_9PEZI</name>